<dbReference type="PANTHER" id="PTHR24184">
    <property type="entry name" value="SI:CH211-189E2.2"/>
    <property type="match status" value="1"/>
</dbReference>
<dbReference type="Pfam" id="PF12796">
    <property type="entry name" value="Ank_2"/>
    <property type="match status" value="1"/>
</dbReference>
<gene>
    <name evidence="1" type="ORF">TPC1_14186</name>
</gene>
<reference evidence="1" key="1">
    <citation type="submission" date="2015-07" db="EMBL/GenBank/DDBJ databases">
        <title>Adaptation to a free-living lifestyle via gene acquisitions in the diplomonad Trepomonas sp. PC1.</title>
        <authorList>
            <person name="Xu F."/>
            <person name="Jerlstrom-Hultqvist J."/>
            <person name="Kolisko M."/>
            <person name="Simpson A.G.B."/>
            <person name="Roger A.J."/>
            <person name="Svard S.G."/>
            <person name="Andersson J.O."/>
        </authorList>
    </citation>
    <scope>NUCLEOTIDE SEQUENCE</scope>
    <source>
        <strain evidence="1">PC1</strain>
    </source>
</reference>
<dbReference type="AlphaFoldDB" id="A0A146K9L6"/>
<dbReference type="InterPro" id="IPR002110">
    <property type="entry name" value="Ankyrin_rpt"/>
</dbReference>
<evidence type="ECO:0000313" key="1">
    <source>
        <dbReference type="EMBL" id="JAP93513.1"/>
    </source>
</evidence>
<feature type="non-terminal residue" evidence="1">
    <location>
        <position position="1"/>
    </location>
</feature>
<accession>A0A146K9L6</accession>
<dbReference type="SMART" id="SM00248">
    <property type="entry name" value="ANK"/>
    <property type="match status" value="2"/>
</dbReference>
<dbReference type="PANTHER" id="PTHR24184:SF11">
    <property type="entry name" value="ANKYRIN REPEAT AND SOCS BOX CONTAINING 3"/>
    <property type="match status" value="1"/>
</dbReference>
<protein>
    <submittedName>
        <fullName evidence="1">Ankyrin repeat-containing protein</fullName>
    </submittedName>
</protein>
<name>A0A146K9L6_9EUKA</name>
<sequence length="229" mass="26302">NLLDEDENQIQQNISQYFDIIFEECDMIMFCAKYNKERSLQICLDYASKNNIKCGSYNEITALMIAAMSNSLDCIKLLLFQLKKQTKKGVTALMLAALYNRIEIMKYLLLEAQMKTFVPCFGLDQPCTALQIALKYKTRDAAEMLLPQEMALGYEVNIKFLLQNEWLTDDGFNEGLKIMVKIDTLVTAASFAHVDEQIQVLPLKTGKRVTKNKKLAKVLQWMEKLKEAE</sequence>
<dbReference type="EMBL" id="GDID01003093">
    <property type="protein sequence ID" value="JAP93513.1"/>
    <property type="molecule type" value="Transcribed_RNA"/>
</dbReference>
<organism evidence="1">
    <name type="scientific">Trepomonas sp. PC1</name>
    <dbReference type="NCBI Taxonomy" id="1076344"/>
    <lineage>
        <taxon>Eukaryota</taxon>
        <taxon>Metamonada</taxon>
        <taxon>Diplomonadida</taxon>
        <taxon>Hexamitidae</taxon>
        <taxon>Hexamitinae</taxon>
        <taxon>Trepomonas</taxon>
    </lineage>
</organism>
<proteinExistence type="predicted"/>
<dbReference type="SUPFAM" id="SSF48403">
    <property type="entry name" value="Ankyrin repeat"/>
    <property type="match status" value="1"/>
</dbReference>
<dbReference type="InterPro" id="IPR036770">
    <property type="entry name" value="Ankyrin_rpt-contain_sf"/>
</dbReference>
<dbReference type="Gene3D" id="1.25.40.20">
    <property type="entry name" value="Ankyrin repeat-containing domain"/>
    <property type="match status" value="1"/>
</dbReference>